<accession>A0ABY5UIC3</accession>
<dbReference type="EC" id="2.3.1.-" evidence="2"/>
<organism evidence="2 3">
    <name type="scientific">Brucella pseudintermedia</name>
    <dbReference type="NCBI Taxonomy" id="370111"/>
    <lineage>
        <taxon>Bacteria</taxon>
        <taxon>Pseudomonadati</taxon>
        <taxon>Pseudomonadota</taxon>
        <taxon>Alphaproteobacteria</taxon>
        <taxon>Hyphomicrobiales</taxon>
        <taxon>Brucellaceae</taxon>
        <taxon>Brucella/Ochrobactrum group</taxon>
        <taxon>Brucella</taxon>
    </lineage>
</organism>
<evidence type="ECO:0000313" key="3">
    <source>
        <dbReference type="Proteomes" id="UP001058739"/>
    </source>
</evidence>
<evidence type="ECO:0000259" key="1">
    <source>
        <dbReference type="PROSITE" id="PS51186"/>
    </source>
</evidence>
<dbReference type="Proteomes" id="UP001058739">
    <property type="component" value="Chromosome 02"/>
</dbReference>
<dbReference type="GO" id="GO:0016746">
    <property type="term" value="F:acyltransferase activity"/>
    <property type="evidence" value="ECO:0007669"/>
    <property type="project" value="UniProtKB-KW"/>
</dbReference>
<dbReference type="Gene3D" id="3.40.630.30">
    <property type="match status" value="1"/>
</dbReference>
<keyword evidence="2" id="KW-0808">Transferase</keyword>
<name>A0ABY5UIC3_9HYPH</name>
<dbReference type="EMBL" id="CP099968">
    <property type="protein sequence ID" value="UWL63100.1"/>
    <property type="molecule type" value="Genomic_DNA"/>
</dbReference>
<gene>
    <name evidence="2" type="ORF">NIK97_13390</name>
</gene>
<dbReference type="SUPFAM" id="SSF55729">
    <property type="entry name" value="Acyl-CoA N-acyltransferases (Nat)"/>
    <property type="match status" value="1"/>
</dbReference>
<sequence length="168" mass="19032">MDIWHIDRSEIIEEMYRLQDGQLVLEPRFYDVRGWPEGEAEIYTPILLDCYDHDGIFLGAEVDGALVAIAITDVRPVGLYPEFHQLGFMHVDKAVRGFGLAGELYRNSMAAAKEAGAKGFYISATPTRRTIDFYMKQGAEIAARPDPVLFEREPEDIHLIHRFNGEAS</sequence>
<keyword evidence="2" id="KW-0012">Acyltransferase</keyword>
<dbReference type="RefSeq" id="WP_235925435.1">
    <property type="nucleotide sequence ID" value="NZ_CP099968.1"/>
</dbReference>
<feature type="domain" description="N-acetyltransferase" evidence="1">
    <location>
        <begin position="1"/>
        <end position="166"/>
    </location>
</feature>
<dbReference type="InterPro" id="IPR000182">
    <property type="entry name" value="GNAT_dom"/>
</dbReference>
<dbReference type="Pfam" id="PF00583">
    <property type="entry name" value="Acetyltransf_1"/>
    <property type="match status" value="1"/>
</dbReference>
<proteinExistence type="predicted"/>
<evidence type="ECO:0000313" key="2">
    <source>
        <dbReference type="EMBL" id="UWL63100.1"/>
    </source>
</evidence>
<keyword evidence="3" id="KW-1185">Reference proteome</keyword>
<dbReference type="PROSITE" id="PS51186">
    <property type="entry name" value="GNAT"/>
    <property type="match status" value="1"/>
</dbReference>
<reference evidence="2" key="1">
    <citation type="submission" date="2022-06" db="EMBL/GenBank/DDBJ databases">
        <title>Complete Genome Sequence of Deoxynivalenol-bioadsorption Ochrobactrum pseudintermedium ASAG-D25.</title>
        <authorList>
            <person name="Wang N."/>
        </authorList>
    </citation>
    <scope>NUCLEOTIDE SEQUENCE</scope>
    <source>
        <strain evidence="2">ASAG-D25</strain>
    </source>
</reference>
<protein>
    <submittedName>
        <fullName evidence="2">GNAT family N-acetyltransferase</fullName>
        <ecNumber evidence="2">2.3.1.-</ecNumber>
    </submittedName>
</protein>
<dbReference type="InterPro" id="IPR016181">
    <property type="entry name" value="Acyl_CoA_acyltransferase"/>
</dbReference>